<dbReference type="PANTHER" id="PTHR32268:SF11">
    <property type="entry name" value="HOMOSERINE O-ACETYLTRANSFERASE"/>
    <property type="match status" value="1"/>
</dbReference>
<dbReference type="Gene3D" id="3.40.50.1820">
    <property type="entry name" value="alpha/beta hydrolase"/>
    <property type="match status" value="1"/>
</dbReference>
<dbReference type="EMBL" id="CP076134">
    <property type="protein sequence ID" value="QWG13199.1"/>
    <property type="molecule type" value="Genomic_DNA"/>
</dbReference>
<reference evidence="4" key="1">
    <citation type="submission" date="2021-06" db="EMBL/GenBank/DDBJ databases">
        <title>Bradyrhizobium sp. S2-20-1 Genome sequencing.</title>
        <authorList>
            <person name="Jin L."/>
        </authorList>
    </citation>
    <scope>NUCLEOTIDE SEQUENCE</scope>
    <source>
        <strain evidence="4">S2-20-1</strain>
    </source>
</reference>
<proteinExistence type="predicted"/>
<dbReference type="SUPFAM" id="SSF53474">
    <property type="entry name" value="alpha/beta-Hydrolases"/>
    <property type="match status" value="1"/>
</dbReference>
<sequence>MLQPPSTDVKTFVTGDFRLQSGIVMPTVTIAYRTLGVLAPDRDNVVLVTHGNTSGPQMIDPLGSTGEGSWNEIVGPGKAVDTNRFFAICPNMLGSSYGSTNAASIDPATGKPYGPRFPDITVSDIVATQRALLDHLGIGRLVAIVGPSYGGFQAFQWAVNYPGMMKGIAAIVTSPVVPRERSEGNVARLLATLSQDPNWNGGDYYDRGGVLETMTQIRIATLKNYGIETRLRDTMSDPQAIEAAIRDESARWATGFDANSLIILAKALRGFDVTAQFGSIKAKMLYVLSRTDKLFPPELAPGVMQALKAAGVDADYFLLDSEYGHSASGLDAHKWAPRLREFMDGL</sequence>
<feature type="active site" evidence="2">
    <location>
        <position position="292"/>
    </location>
</feature>
<evidence type="ECO:0000256" key="1">
    <source>
        <dbReference type="ARBA" id="ARBA00022679"/>
    </source>
</evidence>
<keyword evidence="1" id="KW-0808">Transferase</keyword>
<name>A0A975RMX1_9BRAD</name>
<dbReference type="GO" id="GO:0016787">
    <property type="term" value="F:hydrolase activity"/>
    <property type="evidence" value="ECO:0007669"/>
    <property type="project" value="UniProtKB-KW"/>
</dbReference>
<dbReference type="InterPro" id="IPR029058">
    <property type="entry name" value="AB_hydrolase_fold"/>
</dbReference>
<dbReference type="GO" id="GO:0009092">
    <property type="term" value="P:homoserine metabolic process"/>
    <property type="evidence" value="ECO:0007669"/>
    <property type="project" value="TreeGrafter"/>
</dbReference>
<gene>
    <name evidence="4" type="ORF">KMZ29_00080</name>
</gene>
<dbReference type="AlphaFoldDB" id="A0A975RMX1"/>
<dbReference type="Proteomes" id="UP000680839">
    <property type="component" value="Chromosome"/>
</dbReference>
<organism evidence="4 5">
    <name type="scientific">Bradyrhizobium sediminis</name>
    <dbReference type="NCBI Taxonomy" id="2840469"/>
    <lineage>
        <taxon>Bacteria</taxon>
        <taxon>Pseudomonadati</taxon>
        <taxon>Pseudomonadota</taxon>
        <taxon>Alphaproteobacteria</taxon>
        <taxon>Hyphomicrobiales</taxon>
        <taxon>Nitrobacteraceae</taxon>
        <taxon>Bradyrhizobium</taxon>
    </lineage>
</organism>
<dbReference type="PANTHER" id="PTHR32268">
    <property type="entry name" value="HOMOSERINE O-ACETYLTRANSFERASE"/>
    <property type="match status" value="1"/>
</dbReference>
<dbReference type="RefSeq" id="WP_215621942.1">
    <property type="nucleotide sequence ID" value="NZ_CP076134.1"/>
</dbReference>
<evidence type="ECO:0000256" key="2">
    <source>
        <dbReference type="PIRSR" id="PIRSR000443-1"/>
    </source>
</evidence>
<dbReference type="InterPro" id="IPR000073">
    <property type="entry name" value="AB_hydrolase_1"/>
</dbReference>
<dbReference type="GO" id="GO:0004414">
    <property type="term" value="F:homoserine O-acetyltransferase activity"/>
    <property type="evidence" value="ECO:0007669"/>
    <property type="project" value="TreeGrafter"/>
</dbReference>
<evidence type="ECO:0000313" key="5">
    <source>
        <dbReference type="Proteomes" id="UP000680839"/>
    </source>
</evidence>
<protein>
    <submittedName>
        <fullName evidence="4">Alpha/beta fold hydrolase</fullName>
    </submittedName>
</protein>
<dbReference type="PIRSF" id="PIRSF000443">
    <property type="entry name" value="Homoser_Ac_trans"/>
    <property type="match status" value="1"/>
</dbReference>
<evidence type="ECO:0000259" key="3">
    <source>
        <dbReference type="Pfam" id="PF00561"/>
    </source>
</evidence>
<feature type="domain" description="AB hydrolase-1" evidence="3">
    <location>
        <begin position="45"/>
        <end position="326"/>
    </location>
</feature>
<dbReference type="GO" id="GO:0009086">
    <property type="term" value="P:methionine biosynthetic process"/>
    <property type="evidence" value="ECO:0007669"/>
    <property type="project" value="TreeGrafter"/>
</dbReference>
<evidence type="ECO:0000313" key="4">
    <source>
        <dbReference type="EMBL" id="QWG13199.1"/>
    </source>
</evidence>
<dbReference type="Pfam" id="PF00561">
    <property type="entry name" value="Abhydrolase_1"/>
    <property type="match status" value="1"/>
</dbReference>
<accession>A0A975RMX1</accession>
<dbReference type="InterPro" id="IPR008220">
    <property type="entry name" value="HAT_MetX-like"/>
</dbReference>
<feature type="active site" evidence="2">
    <location>
        <position position="325"/>
    </location>
</feature>
<keyword evidence="4" id="KW-0378">Hydrolase</keyword>
<feature type="active site" description="Nucleophile" evidence="2">
    <location>
        <position position="148"/>
    </location>
</feature>